<dbReference type="PANTHER" id="PTHR33862:SF3">
    <property type="entry name" value="OROFACIAL CLEFT 1 CANDIDATE GENE 1 PROTEIN"/>
    <property type="match status" value="1"/>
</dbReference>
<dbReference type="AlphaFoldDB" id="A0AAD1S1G8"/>
<dbReference type="PANTHER" id="PTHR33862">
    <property type="entry name" value="OROFACIAL CLEFT 1 CANDIDATE GENE 1 PROTEIN"/>
    <property type="match status" value="1"/>
</dbReference>
<evidence type="ECO:0000313" key="3">
    <source>
        <dbReference type="Proteomes" id="UP001295444"/>
    </source>
</evidence>
<sequence>RLCYSAENPIADASKLYWMFFRTEQSGLWGIFITLLVYIMIFIISFSVLYLYFLRLHKESWVLDMFQRISCHEELFNIPYDLEISNQELSHIVRKSEQWRGINGERRK</sequence>
<evidence type="ECO:0000256" key="1">
    <source>
        <dbReference type="SAM" id="Phobius"/>
    </source>
</evidence>
<accession>A0AAD1S1G8</accession>
<evidence type="ECO:0000313" key="2">
    <source>
        <dbReference type="EMBL" id="CAH2284308.1"/>
    </source>
</evidence>
<proteinExistence type="predicted"/>
<name>A0AAD1S1G8_PELCU</name>
<feature type="non-terminal residue" evidence="2">
    <location>
        <position position="1"/>
    </location>
</feature>
<keyword evidence="1" id="KW-0472">Membrane</keyword>
<protein>
    <submittedName>
        <fullName evidence="2">Orofacial cleft 1 candidate gene 1</fullName>
    </submittedName>
</protein>
<keyword evidence="1" id="KW-0812">Transmembrane</keyword>
<keyword evidence="1" id="KW-1133">Transmembrane helix</keyword>
<keyword evidence="3" id="KW-1185">Reference proteome</keyword>
<dbReference type="EMBL" id="OW240915">
    <property type="protein sequence ID" value="CAH2284308.1"/>
    <property type="molecule type" value="Genomic_DNA"/>
</dbReference>
<organism evidence="2 3">
    <name type="scientific">Pelobates cultripes</name>
    <name type="common">Western spadefoot toad</name>
    <dbReference type="NCBI Taxonomy" id="61616"/>
    <lineage>
        <taxon>Eukaryota</taxon>
        <taxon>Metazoa</taxon>
        <taxon>Chordata</taxon>
        <taxon>Craniata</taxon>
        <taxon>Vertebrata</taxon>
        <taxon>Euteleostomi</taxon>
        <taxon>Amphibia</taxon>
        <taxon>Batrachia</taxon>
        <taxon>Anura</taxon>
        <taxon>Pelobatoidea</taxon>
        <taxon>Pelobatidae</taxon>
        <taxon>Pelobates</taxon>
    </lineage>
</organism>
<dbReference type="InterPro" id="IPR031390">
    <property type="entry name" value="OFCC1"/>
</dbReference>
<reference evidence="2" key="1">
    <citation type="submission" date="2022-03" db="EMBL/GenBank/DDBJ databases">
        <authorList>
            <person name="Alioto T."/>
            <person name="Alioto T."/>
            <person name="Gomez Garrido J."/>
        </authorList>
    </citation>
    <scope>NUCLEOTIDE SEQUENCE</scope>
</reference>
<gene>
    <name evidence="2" type="ORF">PECUL_23A062447</name>
</gene>
<dbReference type="Proteomes" id="UP001295444">
    <property type="component" value="Chromosome 04"/>
</dbReference>
<feature type="transmembrane region" description="Helical" evidence="1">
    <location>
        <begin position="28"/>
        <end position="53"/>
    </location>
</feature>
<feature type="non-terminal residue" evidence="2">
    <location>
        <position position="108"/>
    </location>
</feature>